<dbReference type="PANTHER" id="PTHR15681:SF1">
    <property type="entry name" value="MAD2L1-BINDING PROTEIN"/>
    <property type="match status" value="1"/>
</dbReference>
<comment type="caution">
    <text evidence="1">The sequence shown here is derived from an EMBL/GenBank/DDBJ whole genome shotgun (WGS) entry which is preliminary data.</text>
</comment>
<organism evidence="1">
    <name type="scientific">Quercus suber</name>
    <name type="common">Cork oak</name>
    <dbReference type="NCBI Taxonomy" id="58331"/>
    <lineage>
        <taxon>Eukaryota</taxon>
        <taxon>Viridiplantae</taxon>
        <taxon>Streptophyta</taxon>
        <taxon>Embryophyta</taxon>
        <taxon>Tracheophyta</taxon>
        <taxon>Spermatophyta</taxon>
        <taxon>Magnoliopsida</taxon>
        <taxon>eudicotyledons</taxon>
        <taxon>Gunneridae</taxon>
        <taxon>Pentapetalae</taxon>
        <taxon>rosids</taxon>
        <taxon>fabids</taxon>
        <taxon>Fagales</taxon>
        <taxon>Fagaceae</taxon>
        <taxon>Quercus</taxon>
    </lineage>
</organism>
<dbReference type="PANTHER" id="PTHR15681">
    <property type="entry name" value="MAD2L1-BINDING PROTEIN"/>
    <property type="match status" value="1"/>
</dbReference>
<reference evidence="1" key="1">
    <citation type="submission" date="2017-12" db="EMBL/GenBank/DDBJ databases">
        <authorList>
            <person name="Barbosa P."/>
            <person name="Usie A."/>
            <person name="Ramos A.M."/>
        </authorList>
    </citation>
    <scope>NUCLEOTIDE SEQUENCE</scope>
    <source>
        <strain evidence="1">HL8</strain>
        <tissue evidence="1">Leaves</tissue>
    </source>
</reference>
<dbReference type="GO" id="GO:0007096">
    <property type="term" value="P:regulation of exit from mitosis"/>
    <property type="evidence" value="ECO:0007669"/>
    <property type="project" value="InterPro"/>
</dbReference>
<reference evidence="1" key="2">
    <citation type="journal article" date="2018" name="Sci. Data">
        <title>The draft genome sequence of cork oak.</title>
        <authorList>
            <person name="Ramos A.M."/>
            <person name="Usie A."/>
            <person name="Barbosa P."/>
            <person name="Barros P.M."/>
            <person name="Capote T."/>
            <person name="Chaves I."/>
            <person name="Simoes F."/>
            <person name="Abreu I."/>
            <person name="Carrasquinho I."/>
            <person name="Faro C."/>
            <person name="Guimaraes J.B."/>
            <person name="Mendonca D."/>
            <person name="Nobrega F."/>
            <person name="Rodrigues L."/>
            <person name="Saibo N.J.M."/>
            <person name="Varela M.C."/>
            <person name="Egas C."/>
            <person name="Matos J."/>
            <person name="Miguel C.M."/>
            <person name="Oliveira M.M."/>
            <person name="Ricardo C.P."/>
            <person name="Goncalves S."/>
        </authorList>
    </citation>
    <scope>NUCLEOTIDE SEQUENCE [LARGE SCALE GENOMIC DNA]</scope>
    <source>
        <strain evidence="1">HL8</strain>
    </source>
</reference>
<reference evidence="1" key="3">
    <citation type="submission" date="2023-07" db="EMBL/GenBank/DDBJ databases">
        <title>An improved reference 1 genome and first organelle genomes of Quercus suber.</title>
        <authorList>
            <consortium name="Genosuber Consortium"/>
            <person name="Usie A."/>
            <person name="Serra O."/>
            <person name="Barros P."/>
        </authorList>
    </citation>
    <scope>NUCLEOTIDE SEQUENCE</scope>
    <source>
        <strain evidence="1">HL8</strain>
        <tissue evidence="1">Leaves</tissue>
    </source>
</reference>
<proteinExistence type="predicted"/>
<evidence type="ECO:0000313" key="1">
    <source>
        <dbReference type="EMBL" id="KAK7857100.1"/>
    </source>
</evidence>
<dbReference type="Gene3D" id="3.30.900.20">
    <property type="match status" value="1"/>
</dbReference>
<dbReference type="AlphaFoldDB" id="A0AAW0LZT4"/>
<sequence>MMEEQTEIETAAESIDGSVIFHVINDAVGFVLYMHQQIPSILQDISLEFDTLHTEFTELETDLTQSDIKARRKLIGRMREVKHGIKRLEKLMNTVSNLQTALKLMMSEIPNVQGVILVLGATPIRPQHVYELCFSHGKVGSGEIDFTKSKVAEGLSRKAIRTLISKGAGSGSYPGPNKLFLLVKAPCSFNLPLHFLPKRDFKYSKKIVPFRLRFKCRTQDQQMDALGHASQTGSSTSLSDSTSDDLIWFQCRHVIKGLVSNTSTEE</sequence>
<name>A0AAW0LZT4_QUESU</name>
<dbReference type="Gramene" id="rna-CFP56_49439">
    <property type="protein sequence ID" value="cds-POE85332.1"/>
    <property type="gene ID" value="gene-CFP56_49439"/>
</dbReference>
<dbReference type="InterPro" id="IPR053729">
    <property type="entry name" value="MAD2L1BP_domain_sf"/>
</dbReference>
<protein>
    <submittedName>
        <fullName evidence="1">Uncharacterized protein</fullName>
    </submittedName>
</protein>
<gene>
    <name evidence="1" type="ORF">CFP56_019759</name>
</gene>
<dbReference type="InterPro" id="IPR009511">
    <property type="entry name" value="MAD1/Cdc20-bound-Mad2-bd"/>
</dbReference>
<dbReference type="GO" id="GO:0005634">
    <property type="term" value="C:nucleus"/>
    <property type="evidence" value="ECO:0007669"/>
    <property type="project" value="InterPro"/>
</dbReference>
<accession>A0AAW0LZT4</accession>
<dbReference type="EMBL" id="PKMF04000030">
    <property type="protein sequence ID" value="KAK7857100.1"/>
    <property type="molecule type" value="Genomic_DNA"/>
</dbReference>